<accession>A0ABX8RKB1</accession>
<evidence type="ECO:0000259" key="8">
    <source>
        <dbReference type="PROSITE" id="PS52004"/>
    </source>
</evidence>
<dbReference type="Pfam" id="PF07993">
    <property type="entry name" value="NAD_binding_4"/>
    <property type="match status" value="1"/>
</dbReference>
<dbReference type="InterPro" id="IPR013968">
    <property type="entry name" value="PKS_KR"/>
</dbReference>
<feature type="region of interest" description="C-terminal hotdog fold" evidence="6">
    <location>
        <begin position="2519"/>
        <end position="2664"/>
    </location>
</feature>
<dbReference type="InterPro" id="IPR049551">
    <property type="entry name" value="PKS_DH_C"/>
</dbReference>
<dbReference type="Pfam" id="PF00109">
    <property type="entry name" value="ketoacyl-synt"/>
    <property type="match status" value="1"/>
</dbReference>
<dbReference type="Pfam" id="PF08242">
    <property type="entry name" value="Methyltransf_12"/>
    <property type="match status" value="1"/>
</dbReference>
<dbReference type="SMART" id="SM00827">
    <property type="entry name" value="PKS_AT"/>
    <property type="match status" value="1"/>
</dbReference>
<dbReference type="InterPro" id="IPR050091">
    <property type="entry name" value="PKS_NRPS_Biosynth_Enz"/>
</dbReference>
<name>A0ABX8RKB1_NOCIO</name>
<evidence type="ECO:0000256" key="2">
    <source>
        <dbReference type="ARBA" id="ARBA00022553"/>
    </source>
</evidence>
<dbReference type="InterPro" id="IPR020845">
    <property type="entry name" value="AMP-binding_CS"/>
</dbReference>
<dbReference type="Pfam" id="PF08659">
    <property type="entry name" value="KR"/>
    <property type="match status" value="1"/>
</dbReference>
<dbReference type="RefSeq" id="WP_218470955.1">
    <property type="nucleotide sequence ID" value="NZ_BAABJN010000006.1"/>
</dbReference>
<dbReference type="InterPro" id="IPR049552">
    <property type="entry name" value="PKS_DH_N"/>
</dbReference>
<feature type="active site" description="Proton donor; for dehydratase activity" evidence="6">
    <location>
        <position position="2580"/>
    </location>
</feature>
<dbReference type="Proteomes" id="UP000694257">
    <property type="component" value="Chromosome"/>
</dbReference>
<dbReference type="CDD" id="cd00833">
    <property type="entry name" value="PKS"/>
    <property type="match status" value="1"/>
</dbReference>
<dbReference type="Pfam" id="PF00501">
    <property type="entry name" value="AMP-binding"/>
    <property type="match status" value="1"/>
</dbReference>
<feature type="domain" description="Carrier" evidence="7">
    <location>
        <begin position="1389"/>
        <end position="1464"/>
    </location>
</feature>
<dbReference type="InterPro" id="IPR013154">
    <property type="entry name" value="ADH-like_N"/>
</dbReference>
<evidence type="ECO:0000259" key="7">
    <source>
        <dbReference type="PROSITE" id="PS50075"/>
    </source>
</evidence>
<dbReference type="InterPro" id="IPR014031">
    <property type="entry name" value="Ketoacyl_synth_C"/>
</dbReference>
<feature type="active site" description="Proton acceptor; for dehydratase activity" evidence="6">
    <location>
        <position position="2416"/>
    </location>
</feature>
<dbReference type="Pfam" id="PF16197">
    <property type="entry name" value="KAsynt_C_assoc"/>
    <property type="match status" value="1"/>
</dbReference>
<evidence type="ECO:0000256" key="4">
    <source>
        <dbReference type="ARBA" id="ARBA00022737"/>
    </source>
</evidence>
<keyword evidence="3" id="KW-0808">Transferase</keyword>
<dbReference type="InterPro" id="IPR049900">
    <property type="entry name" value="PKS_mFAS_DH"/>
</dbReference>
<dbReference type="InterPro" id="IPR013120">
    <property type="entry name" value="FAR_NAD-bd"/>
</dbReference>
<dbReference type="SMART" id="SM00829">
    <property type="entry name" value="PKS_ER"/>
    <property type="match status" value="1"/>
</dbReference>
<dbReference type="SMART" id="SM00826">
    <property type="entry name" value="PKS_DH"/>
    <property type="match status" value="1"/>
</dbReference>
<dbReference type="CDD" id="cd08956">
    <property type="entry name" value="KR_3_FAS_SDR_x"/>
    <property type="match status" value="1"/>
</dbReference>
<sequence>MKIAGQWQCDLLFSIGNYAIVPEALLNCAKRMSINYHYGPLPEYSGLYAPSWAIAHRVRDYAITWHRIGGMVDGGDVLRRVPVPMASDETALSLGLKCDEAAVASLAELIDELAEGRETATPQDLSARRYFSRHTQFPAEGLIDLRRDTDDIVAMVRAADYGPFGSPLVWPKINVDGHFIAVREAHAGAATDAAPGEVVACDDVSGLRVGTGSGTVQLTRVSTLEGEALTVGSIATDYGVRPGTILTTPDDSVATRITTAGTAASKAAAYWREHLTGGHPYRLHYTAPETGEQDAGPVTVRCRMEEGVAAASHLAGALCTFLGRATGEPDIHIAVAAPRDSVEADYRDLFAAWLPLRAHLDAARSTAENLRAVGREFTIGQERAWLRRDGFGRDEVLRKLWHSGELAPDVAISLGSAVSTGDGYQPVLELAVQDDGETVEFRYDAKRVSRHDVARLAEQFSDWCDRLPAIARDTLGTVDVVSARERHTLVEEFNATGDDTTLGHRLHQLYERATDLHPGNVALICADTELTYRDLNADANRLAHVLVARGVGRGDLVGVAIDRSIDLVVVLLAVLKTGAAYVPIDPNFPAGRIRQMIADADPKLIITPATMPENLSAWASRCLSVDEARGDGAAASTDNLEIDVPADDLAYVIYTSGSTGSPKGVEISHGALGNFLSSMRHRPGCDETDRLLAVTTISFDIAVLELFLPLLCGATTVIAQAHETVDAGALLGLLKRHRITMMQGTPATWQLLLDSGWGGEPRLAKILCGGEALPRRLADRLLACGDSVWNMYGPTETTVWSSVWRVREGDQVVIGSPIANTQLYVLGSDLSPVPLGFPGELYIGGAGVARGYHKDPEHTRSRFLDNPFQAGTLYRTGDLARFLAPGQLSVLGRDDGQVKLRGYRIELGDIESAITDHQDVSRAVVVGRNEQLVAYCMRDSAEPADKLDSAALAEWAGAWDRAYETEADDATFNLAGWHNSYDGLPFANSEMRDWQMSSVRRILSYSPERVFEIGSGSGLMLFGIAPHCGAYHAVDASKRAVQITRGHLASLPHVICEHRPAHALPEVVEGAFDTVIVNSVAQYFPSIDYLTSVLEWATKAVDKGRVFLGDLRDLSLLEIFHADVIHFRTDGRISPAELAERAAHAMRSERELVISPEFFADLPSLFPRITRVDVTLRDGRYVNEMTRYRFDVTLHIGDQSNTDTPVAERNWLADKLEVAALRDQLDAVDDTALRLNDIPNGRLREVHGRVAAALDAATEAPTSWVDPQDLAGLAADAGLEMALLPNRSGDKWRMDALFWRPGANPDLSLRPAAPMDRTALAGYANVPVIGEPAKPALARVLRPWLAERLPAYMVPAFFVELDELPLTPNGKIDRKALPDPVAGIEVTAKPATELERDILTVWSAVLGHDRIGINENFFEIGGDSLRAVRVQTELEKLLGRPVSSAKLFEHFTVKSLAADLAGTKKTGQEIIPASRRAAYDDDIAIISMACRLPGGVTTPEEYWELLERGGDGIIDVPKDRWDADALYDADPEARGKSYCRSGGFVTPIDLFDAPFFGISPREARSLDPMQRMALETCWEAFERAGYTMERLRGSQTGAFVGVGKSSAYHEYGLTLAGGLADLDGYVGPGSAGGTMSGRVSYVFGLEGPTLTLDTACSSSLVTTHLAANALRQGECDLAVSIGVSLMLSPELHVEFSRLRGMSPDGRCRSFSADTEGTGWSEGAAGVVLKRLSDAKRDGDPILAVLRGTAVNHDGHSASLTTPSGPAQKRVIRAALAASGLQPSDIDYLEAHGTGTKLGDPIEGTALAEVFGGSHSAEEPLWVGSAKSNLGHTQAAAGLAGVMKAVLAMQHDMLPRTLHVTEPTPAVDWENAQMALVRQEQPWLPKDRPRRAGVSSFGIGGTNAHVIVEEPPKRVVEERPSAPLPFKVPFLVSGYTEAALRAQAENLHRHLGMNIQDRLGDVARSLATTRSHFRRRLVLMAKDKAELLDKLASFARTGESPVGAIRTGDHAEEPRVAMLFTGQGSQLPGMGKDVAEVYPVFREALREIAEQFTELERPLLDVMWADPDSDDAALLHRTDFTQPALFAVEVALWRLWQSWGVRPELVLGHSIGELAAAHVAGIFDLSDACRLVAARGRLMQAMPSGGAMASLEADGAEVATAIEELGLAGKLDIAGLNAPTQTVVSGDADAVERVTAHFVAQGRKAKELTVSHAFHSHHMDGMLAAFQAVAETVRFNPPQLTIVSSLTGELAEPGELERPDYWIRQARRAVRFADGIRTLHKNGVNTFLELGPQPVLSGMGAACLADEKSLAWVPSLVPGKDGAAVVQRSIAELHVLDVPIDWHGYFEPFGGERVALPTYAFQRERFWFEPPPVREIGAGLNDTGHPLLGGGVRIAGTEMFVYTTMVAADEPVWVQEHKVMGAVLMPGTAFFEAMRAAGDAAAAGEWDVADVVVFAPLVLNSGMPIRLQVTVGPAAGGARQVQVYSSPEGEDGAWQLHAEGNLVPAQIDAGATVAVPPRGAERIDVSAVYSDLAALGYGYGPTFQCIEQAWHVGEEVWARAALPDSAEPSAGSYGLHPALLDSAMHSLLLTQRLKKKTGDDLFVPFEAERLSLREQGLSEIWVRVADFELGDGEFWASLDIYNAKGDNIGRLHRLHARRVDRAVLRRLAQAGVDRFQFDVDWRPVDTDNVELGGSWGLLSPAGDVAWAREVKTTLSRAGIQVIKVRELDDADELDGLLCLWDSGADVLSQAHDFAAKALAQLQAAAESGFAPPLVWVTRNAVGTSADDRVSGLGAGPLWGLMRTARNEHPELPLRLIDLGDEEADRKNLGPALMLAAEPECALRHGQVLVPQLQRVDAGRDLTIPTEGGWQLEIAAKGRLDEPLAVRARPVQALADSEIRAEVKAAGVNFLDVLNALGMVEIPAFGLEFAGVVTEVGAGVEDLKVGDPVLGLTRGSFASEVVSDARQVVRMPEHLTFEEAATIPMTFLTAWYGLHVLGGMRPGERVLIHSAAGGVGMAAVQLAQLHGAEVYGTASEPKWPALHEFGLADDHLASSRDLGFVEKFGAGGRDFDIVLNSLATEFIDASLGMLGSGGRFLEMGKIDLREQSWIDENHPGVTYTVYNLPEAGPDRIHEMLVAIADLFTAGKLKPLPLRTFPMTNTSDALRFMAQARHVGKVVLTRVEQRQFVRPDGAVLISGGLGDLGRRVATWLVSTHGVRDLVLTSRRGPDAPGADALVAELAELGAKATVVAGDSADLDSVKSVIAMFDEDRPLRGVVHAAGVLDDGALSALTPDRLDAVFLPKLDGAWHLHQLTQDMELDLFLMFSSIASVMGAPGQGNYAAANAFLDALAQLRRAKGLPATSVAWGPWEGEGMAAGLSETDRVRFAQLGLDRLAPEEGLELLELAVRGGRALTVSAAFDLNRLQHYFEERGGIPPLLRSLLTGSGGGRARGGGGADLRKLLSETASEEHAAVVLGVVREEIAKTLGFASPDDVDVDLPLQDIGIDSLTAVLMRNQLADLTGLALPAKIAFDHPNLKALAQFLLAKLLEAEVGGSTEPEVAAIDTAEISAAASGLDMATVRKGCLDPALRFDNAAEVAARPESVFVTGATGFVGAFLLHELLESEIVAYCLVRAEDAGEAMRRLVTTLDNYGLWKPDYAPLLNPVVGDLTQPLFGLGERIFDELADRVDAICHSGALVDWMRPLEDYIGPNVVGAHEVLRLASRGRGKAVHLISTFATLPKYLGYEVTEDDREYGYLTSKWMAERMVAAARWRGAKASVYRLPFVGASAGTGHFRLDRGDFLHNLIVGGIAMGSFPSLDADLSAVLPVDYLCQTIAEVVTNDPARTGHDYDFINSHAPSFDSFFELIGATVGGVEVVPFAEWQQRALAYATANPTSSLARIAAVLDGLTEASAAAMLEGLPVGEHVFGGDRYPSPPVDEQFVRKYVDRIDAV</sequence>
<feature type="domain" description="Carrier" evidence="7">
    <location>
        <begin position="3470"/>
        <end position="3545"/>
    </location>
</feature>
<dbReference type="InterPro" id="IPR020843">
    <property type="entry name" value="ER"/>
</dbReference>
<gene>
    <name evidence="10" type="ORF">KV110_32350</name>
</gene>
<reference evidence="10 11" key="1">
    <citation type="submission" date="2021-07" db="EMBL/GenBank/DDBJ databases">
        <title>Whole Genome Sequence of Nocardia Iowensis.</title>
        <authorList>
            <person name="Lamm A."/>
            <person name="Collins-Fairclough A.M."/>
            <person name="Bunk B."/>
            <person name="Sproer C."/>
        </authorList>
    </citation>
    <scope>NUCLEOTIDE SEQUENCE [LARGE SCALE GENOMIC DNA]</scope>
    <source>
        <strain evidence="10 11">NRRL 5646</strain>
    </source>
</reference>
<dbReference type="Pfam" id="PF08240">
    <property type="entry name" value="ADH_N"/>
    <property type="match status" value="1"/>
</dbReference>
<keyword evidence="4" id="KW-0677">Repeat</keyword>
<feature type="region of interest" description="N-terminal hotdog fold" evidence="6">
    <location>
        <begin position="2384"/>
        <end position="2508"/>
    </location>
</feature>
<keyword evidence="1" id="KW-0596">Phosphopantetheine</keyword>
<dbReference type="InterPro" id="IPR020841">
    <property type="entry name" value="PKS_Beta-ketoAc_synthase_dom"/>
</dbReference>
<evidence type="ECO:0000256" key="5">
    <source>
        <dbReference type="ARBA" id="ARBA00023268"/>
    </source>
</evidence>
<dbReference type="SMART" id="SM00825">
    <property type="entry name" value="PKS_KS"/>
    <property type="match status" value="1"/>
</dbReference>
<dbReference type="SMART" id="SM00822">
    <property type="entry name" value="PKS_KR"/>
    <property type="match status" value="1"/>
</dbReference>
<dbReference type="CDD" id="cd02440">
    <property type="entry name" value="AdoMet_MTases"/>
    <property type="match status" value="1"/>
</dbReference>
<dbReference type="PANTHER" id="PTHR43775:SF51">
    <property type="entry name" value="INACTIVE PHENOLPHTHIOCEROL SYNTHESIS POLYKETIDE SYNTHASE TYPE I PKS1-RELATED"/>
    <property type="match status" value="1"/>
</dbReference>
<dbReference type="Pfam" id="PF21089">
    <property type="entry name" value="PKS_DH_N"/>
    <property type="match status" value="1"/>
</dbReference>
<dbReference type="EMBL" id="CP078145">
    <property type="protein sequence ID" value="QXN90083.1"/>
    <property type="molecule type" value="Genomic_DNA"/>
</dbReference>
<evidence type="ECO:0000256" key="3">
    <source>
        <dbReference type="ARBA" id="ARBA00022679"/>
    </source>
</evidence>
<dbReference type="InterPro" id="IPR010080">
    <property type="entry name" value="Thioester_reductase-like_dom"/>
</dbReference>
<dbReference type="InterPro" id="IPR010071">
    <property type="entry name" value="AA_adenyl_dom"/>
</dbReference>
<keyword evidence="11" id="KW-1185">Reference proteome</keyword>
<evidence type="ECO:0000259" key="9">
    <source>
        <dbReference type="PROSITE" id="PS52019"/>
    </source>
</evidence>
<evidence type="ECO:0000313" key="11">
    <source>
        <dbReference type="Proteomes" id="UP000694257"/>
    </source>
</evidence>
<proteinExistence type="predicted"/>
<dbReference type="PROSITE" id="PS00012">
    <property type="entry name" value="PHOSPHOPANTETHEINE"/>
    <property type="match status" value="1"/>
</dbReference>
<dbReference type="SMART" id="SM00823">
    <property type="entry name" value="PKS_PP"/>
    <property type="match status" value="2"/>
</dbReference>
<dbReference type="PROSITE" id="PS00455">
    <property type="entry name" value="AMP_BINDING"/>
    <property type="match status" value="1"/>
</dbReference>
<evidence type="ECO:0000313" key="10">
    <source>
        <dbReference type="EMBL" id="QXN90083.1"/>
    </source>
</evidence>
<dbReference type="InterPro" id="IPR020806">
    <property type="entry name" value="PKS_PP-bd"/>
</dbReference>
<dbReference type="Pfam" id="PF14765">
    <property type="entry name" value="PS-DH"/>
    <property type="match status" value="1"/>
</dbReference>
<dbReference type="PROSITE" id="PS50075">
    <property type="entry name" value="CARRIER"/>
    <property type="match status" value="2"/>
</dbReference>
<evidence type="ECO:0000256" key="6">
    <source>
        <dbReference type="PROSITE-ProRule" id="PRU01363"/>
    </source>
</evidence>
<dbReference type="InterPro" id="IPR055123">
    <property type="entry name" value="SpnB-like_Rossmann"/>
</dbReference>
<dbReference type="InterPro" id="IPR009081">
    <property type="entry name" value="PP-bd_ACP"/>
</dbReference>
<dbReference type="PROSITE" id="PS52019">
    <property type="entry name" value="PKS_MFAS_DH"/>
    <property type="match status" value="1"/>
</dbReference>
<dbReference type="Pfam" id="PF13602">
    <property type="entry name" value="ADH_zinc_N_2"/>
    <property type="match status" value="1"/>
</dbReference>
<keyword evidence="2" id="KW-0597">Phosphoprotein</keyword>
<dbReference type="Pfam" id="PF02801">
    <property type="entry name" value="Ketoacyl-synt_C"/>
    <property type="match status" value="1"/>
</dbReference>
<dbReference type="InterPro" id="IPR014043">
    <property type="entry name" value="Acyl_transferase_dom"/>
</dbReference>
<dbReference type="NCBIfam" id="TIGR01746">
    <property type="entry name" value="Thioester-redct"/>
    <property type="match status" value="1"/>
</dbReference>
<keyword evidence="5" id="KW-0511">Multifunctional enzyme</keyword>
<dbReference type="InterPro" id="IPR000873">
    <property type="entry name" value="AMP-dep_synth/lig_dom"/>
</dbReference>
<evidence type="ECO:0000256" key="1">
    <source>
        <dbReference type="ARBA" id="ARBA00022450"/>
    </source>
</evidence>
<protein>
    <submittedName>
        <fullName evidence="10">Amino acid adenylation domain-containing protein</fullName>
    </submittedName>
</protein>
<feature type="domain" description="PKS/mFAS DH" evidence="9">
    <location>
        <begin position="2384"/>
        <end position="2664"/>
    </location>
</feature>
<dbReference type="InterPro" id="IPR057326">
    <property type="entry name" value="KR_dom"/>
</dbReference>
<dbReference type="Pfam" id="PF00550">
    <property type="entry name" value="PP-binding"/>
    <property type="match status" value="2"/>
</dbReference>
<dbReference type="Pfam" id="PF00698">
    <property type="entry name" value="Acyl_transf_1"/>
    <property type="match status" value="1"/>
</dbReference>
<dbReference type="InterPro" id="IPR006162">
    <property type="entry name" value="Ppantetheine_attach_site"/>
</dbReference>
<dbReference type="SMART" id="SM01294">
    <property type="entry name" value="PKS_PP_betabranch"/>
    <property type="match status" value="1"/>
</dbReference>
<dbReference type="InterPro" id="IPR032821">
    <property type="entry name" value="PKS_assoc"/>
</dbReference>
<feature type="domain" description="Ketosynthase family 3 (KS3)" evidence="8">
    <location>
        <begin position="1480"/>
        <end position="1909"/>
    </location>
</feature>
<dbReference type="CDD" id="cd05195">
    <property type="entry name" value="enoyl_red"/>
    <property type="match status" value="1"/>
</dbReference>
<dbReference type="NCBIfam" id="TIGR01733">
    <property type="entry name" value="AA-adenyl-dom"/>
    <property type="match status" value="1"/>
</dbReference>
<dbReference type="Pfam" id="PF22953">
    <property type="entry name" value="SpnB_Rossmann"/>
    <property type="match status" value="1"/>
</dbReference>
<dbReference type="InterPro" id="IPR014030">
    <property type="entry name" value="Ketoacyl_synth_N"/>
</dbReference>
<dbReference type="PROSITE" id="PS52004">
    <property type="entry name" value="KS3_2"/>
    <property type="match status" value="1"/>
</dbReference>
<dbReference type="PANTHER" id="PTHR43775">
    <property type="entry name" value="FATTY ACID SYNTHASE"/>
    <property type="match status" value="1"/>
</dbReference>
<dbReference type="InterPro" id="IPR013217">
    <property type="entry name" value="Methyltransf_12"/>
</dbReference>
<organism evidence="10 11">
    <name type="scientific">Nocardia iowensis</name>
    <dbReference type="NCBI Taxonomy" id="204891"/>
    <lineage>
        <taxon>Bacteria</taxon>
        <taxon>Bacillati</taxon>
        <taxon>Actinomycetota</taxon>
        <taxon>Actinomycetes</taxon>
        <taxon>Mycobacteriales</taxon>
        <taxon>Nocardiaceae</taxon>
        <taxon>Nocardia</taxon>
    </lineage>
</organism>
<dbReference type="InterPro" id="IPR020807">
    <property type="entry name" value="PKS_DH"/>
</dbReference>